<dbReference type="AlphaFoldDB" id="A0A1M2VQ52"/>
<comment type="caution">
    <text evidence="4">The sequence shown here is derived from an EMBL/GenBank/DDBJ whole genome shotgun (WGS) entry which is preliminary data.</text>
</comment>
<dbReference type="STRING" id="154538.A0A1M2VQ52"/>
<dbReference type="EMBL" id="MNAD01000883">
    <property type="protein sequence ID" value="OJT09696.1"/>
    <property type="molecule type" value="Genomic_DNA"/>
</dbReference>
<sequence length="895" mass="103142">MARKHKRTFIPKAGEEIPRGVPTEVVTPRHRHVEYLSPRKTAVFKHFEAMPPPPPELTALAPSTATAHSALDGDSFPPTEPDDMDVVPELEVPLDSDEDSEGRPTAKANNTILWQAGWWPGTFKRTRTVFTYHVLKLYDRLTLQAKTSAQDFIATLRRLTNHAFPREVKDRYREFMTSHREFQHLQTLRRFGLDVADKLPEGSVAVLCPACPQLSINMDLDWETRPQTEWYKDALFFAKDGNFVLSQHDKKFDPKDVSLFDGAAYFPDNAEYQDFLKGSKDDADLDCETETCSEFKAGKTRYTGKAISGVITLCCARHGFALPCGTVDMTEGEKYKHVDWATTHSVKFWRYLKRVYSSYDINCIYGNNWPKRLAKMTGVDKIWPHIVRCVPKWHLNAHTGICRWLNSFYFTPGSGQTDGEEPERRWSILNSIGRIVREMTGGHRQDILNMHYSDYNIQKMFGLALQLKKKLDDAIKSSALNNSQLEGLEETARLKRMPLNEWKAEEDRFARHIMDPLVTKKSMKNPYEPLPDNEPTLKDINDKWDYKPPAVQKAKKRRTRADVETEESTSVISTLGSLFLSVIDIERDQRLLKALIANQGSLDAIQDARDDIEHQINEWFQQHNILLGTTINELKTELTSIPAASWPVRGDGTPEDVALPVPSTYPLTARNHPRFAMAVAAERDIRRAQASDALRELRYKLGLKSFLFNSTAGAFGQVNKTRNQKTMHKTNEDIRQYREEYELARSRLYLIAEPTDKAEYPPLTADDCVQLNLYHAQEKPGMKRKEVSWIWRDKRYQGEKANQYTSEAARIEWFRASARRTRWAEELELVKEEVRRMQRFYLYYHQRWTARASVSPGGTWSEKGAAAYAARQAAMFWKLLTDAQNIMPQELHIHM</sequence>
<dbReference type="InterPro" id="IPR040521">
    <property type="entry name" value="KDZ"/>
</dbReference>
<evidence type="ECO:0000259" key="2">
    <source>
        <dbReference type="Pfam" id="PF18803"/>
    </source>
</evidence>
<feature type="region of interest" description="Disordered" evidence="1">
    <location>
        <begin position="524"/>
        <end position="544"/>
    </location>
</feature>
<evidence type="ECO:0000256" key="1">
    <source>
        <dbReference type="SAM" id="MobiDB-lite"/>
    </source>
</evidence>
<name>A0A1M2VQ52_TRAPU</name>
<feature type="domain" description="CxC2-like cysteine cluster KDZ transposase-associated" evidence="2">
    <location>
        <begin position="109"/>
        <end position="162"/>
    </location>
</feature>
<dbReference type="Pfam" id="PF18803">
    <property type="entry name" value="CxC2"/>
    <property type="match status" value="1"/>
</dbReference>
<evidence type="ECO:0000313" key="5">
    <source>
        <dbReference type="Proteomes" id="UP000184267"/>
    </source>
</evidence>
<feature type="compositionally biased region" description="Low complexity" evidence="1">
    <location>
        <begin position="57"/>
        <end position="70"/>
    </location>
</feature>
<dbReference type="OrthoDB" id="2742161at2759"/>
<feature type="compositionally biased region" description="Basic and acidic residues" evidence="1">
    <location>
        <begin position="535"/>
        <end position="544"/>
    </location>
</feature>
<dbReference type="PANTHER" id="PTHR33104:SF2">
    <property type="entry name" value="CXC3 LIKE CYSTEINE CLUSTER DOMAIN-CONTAINING PROTEIN"/>
    <property type="match status" value="1"/>
</dbReference>
<dbReference type="Proteomes" id="UP000184267">
    <property type="component" value="Unassembled WGS sequence"/>
</dbReference>
<evidence type="ECO:0000313" key="4">
    <source>
        <dbReference type="EMBL" id="OJT09723.1"/>
    </source>
</evidence>
<accession>A0A1M2VQ52</accession>
<dbReference type="PANTHER" id="PTHR33104">
    <property type="entry name" value="SI:DKEY-29D5.2"/>
    <property type="match status" value="1"/>
</dbReference>
<reference evidence="4 5" key="1">
    <citation type="submission" date="2016-10" db="EMBL/GenBank/DDBJ databases">
        <title>Genome sequence of the basidiomycete white-rot fungus Trametes pubescens.</title>
        <authorList>
            <person name="Makela M.R."/>
            <person name="Granchi Z."/>
            <person name="Peng M."/>
            <person name="De Vries R.P."/>
            <person name="Grigoriev I."/>
            <person name="Riley R."/>
            <person name="Hilden K."/>
        </authorList>
    </citation>
    <scope>NUCLEOTIDE SEQUENCE [LARGE SCALE GENOMIC DNA]</scope>
    <source>
        <strain evidence="4 5">FBCC735</strain>
    </source>
</reference>
<proteinExistence type="predicted"/>
<dbReference type="InterPro" id="IPR041457">
    <property type="entry name" value="CxC2_KDZ-assoc"/>
</dbReference>
<feature type="region of interest" description="Disordered" evidence="1">
    <location>
        <begin position="51"/>
        <end position="83"/>
    </location>
</feature>
<keyword evidence="5" id="KW-1185">Reference proteome</keyword>
<organism evidence="4 5">
    <name type="scientific">Trametes pubescens</name>
    <name type="common">White-rot fungus</name>
    <dbReference type="NCBI Taxonomy" id="154538"/>
    <lineage>
        <taxon>Eukaryota</taxon>
        <taxon>Fungi</taxon>
        <taxon>Dikarya</taxon>
        <taxon>Basidiomycota</taxon>
        <taxon>Agaricomycotina</taxon>
        <taxon>Agaricomycetes</taxon>
        <taxon>Polyporales</taxon>
        <taxon>Polyporaceae</taxon>
        <taxon>Trametes</taxon>
    </lineage>
</organism>
<dbReference type="EMBL" id="MNAD01000882">
    <property type="protein sequence ID" value="OJT09723.1"/>
    <property type="molecule type" value="Genomic_DNA"/>
</dbReference>
<dbReference type="Pfam" id="PF18758">
    <property type="entry name" value="KDZ"/>
    <property type="match status" value="1"/>
</dbReference>
<evidence type="ECO:0000313" key="3">
    <source>
        <dbReference type="EMBL" id="OJT09696.1"/>
    </source>
</evidence>
<gene>
    <name evidence="4" type="ORF">TRAPUB_13791</name>
    <name evidence="3" type="ORF">TRAPUB_13801</name>
</gene>
<protein>
    <recommendedName>
        <fullName evidence="2">CxC2-like cysteine cluster KDZ transposase-associated domain-containing protein</fullName>
    </recommendedName>
</protein>